<evidence type="ECO:0000313" key="2">
    <source>
        <dbReference type="Proteomes" id="UP000067708"/>
    </source>
</evidence>
<reference evidence="1 2" key="1">
    <citation type="journal article" date="2014" name="Int. J. Syst. Evol. Microbiol.">
        <title>Rhodoluna lacicola gen. nov., sp. nov., a planktonic freshwater bacterium with stream-lined genome.</title>
        <authorList>
            <person name="Hahn M."/>
            <person name="Schmidt J."/>
            <person name="Taipale S.J."/>
            <person name="Doolittle W.F."/>
            <person name="Koll U."/>
        </authorList>
    </citation>
    <scope>NUCLEOTIDE SEQUENCE [LARGE SCALE GENOMIC DNA]</scope>
    <source>
        <strain evidence="1 2">MWH-Ta8</strain>
    </source>
</reference>
<name>A0A060JDW0_9MICO</name>
<dbReference type="HOGENOM" id="CLU_1304084_0_0_11"/>
<dbReference type="Proteomes" id="UP000067708">
    <property type="component" value="Chromosome"/>
</dbReference>
<gene>
    <name evidence="1" type="ORF">Rhola_00012530</name>
</gene>
<proteinExistence type="predicted"/>
<sequence length="211" mass="22927">MHDVVFAAPADLDTKLVCTEFFDLAKGFGAVAYSLNDGTGNAAKLPAKKDEVIELCAVGLAKPLKNFDGSEIYQGLALYDDGAKDQIGKYFSLGRGVESVGDKRFNLTIAFSKDLNRVGPITYGIEKPKLRTQPEVHAGNELNERAAETMKTANPIIGMKEADAIAKIESDGYTWVVVDRDGEEFITDASYNPERIRLTIRDGVIYDAVAG</sequence>
<evidence type="ECO:0000313" key="1">
    <source>
        <dbReference type="EMBL" id="AIC48046.1"/>
    </source>
</evidence>
<protein>
    <submittedName>
        <fullName evidence="1">Uncharacterized protein</fullName>
    </submittedName>
</protein>
<organism evidence="1 2">
    <name type="scientific">Rhodoluna lacicola</name>
    <dbReference type="NCBI Taxonomy" id="529884"/>
    <lineage>
        <taxon>Bacteria</taxon>
        <taxon>Bacillati</taxon>
        <taxon>Actinomycetota</taxon>
        <taxon>Actinomycetes</taxon>
        <taxon>Micrococcales</taxon>
        <taxon>Microbacteriaceae</taxon>
        <taxon>Luna cluster</taxon>
        <taxon>Luna-1 subcluster</taxon>
        <taxon>Rhodoluna</taxon>
    </lineage>
</organism>
<dbReference type="STRING" id="529884.Rhola_00012530"/>
<dbReference type="EMBL" id="CP007490">
    <property type="protein sequence ID" value="AIC48046.1"/>
    <property type="molecule type" value="Genomic_DNA"/>
</dbReference>
<dbReference type="AlphaFoldDB" id="A0A060JDW0"/>
<accession>A0A060JDW0</accession>
<keyword evidence="2" id="KW-1185">Reference proteome</keyword>
<dbReference type="KEGG" id="rla:Rhola_00012530"/>